<dbReference type="AlphaFoldDB" id="A0A4Z1EQP8"/>
<protein>
    <submittedName>
        <fullName evidence="1">Uncharacterized protein</fullName>
    </submittedName>
</protein>
<reference evidence="1 2" key="1">
    <citation type="submission" date="2017-12" db="EMBL/GenBank/DDBJ databases">
        <title>Comparative genomics of Botrytis spp.</title>
        <authorList>
            <person name="Valero-Jimenez C.A."/>
            <person name="Tapia P."/>
            <person name="Veloso J."/>
            <person name="Silva-Moreno E."/>
            <person name="Staats M."/>
            <person name="Valdes J.H."/>
            <person name="Van Kan J.A.L."/>
        </authorList>
    </citation>
    <scope>NUCLEOTIDE SEQUENCE [LARGE SCALE GENOMIC DNA]</scope>
    <source>
        <strain evidence="1 2">Bt9001</strain>
    </source>
</reference>
<evidence type="ECO:0000313" key="2">
    <source>
        <dbReference type="Proteomes" id="UP000297777"/>
    </source>
</evidence>
<keyword evidence="2" id="KW-1185">Reference proteome</keyword>
<name>A0A4Z1EQP8_9HELO</name>
<organism evidence="1 2">
    <name type="scientific">Botrytis tulipae</name>
    <dbReference type="NCBI Taxonomy" id="87230"/>
    <lineage>
        <taxon>Eukaryota</taxon>
        <taxon>Fungi</taxon>
        <taxon>Dikarya</taxon>
        <taxon>Ascomycota</taxon>
        <taxon>Pezizomycotina</taxon>
        <taxon>Leotiomycetes</taxon>
        <taxon>Helotiales</taxon>
        <taxon>Sclerotiniaceae</taxon>
        <taxon>Botrytis</taxon>
    </lineage>
</organism>
<accession>A0A4Z1EQP8</accession>
<dbReference type="EMBL" id="PQXH01000062">
    <property type="protein sequence ID" value="TGO13860.1"/>
    <property type="molecule type" value="Genomic_DNA"/>
</dbReference>
<dbReference type="OrthoDB" id="3524275at2759"/>
<proteinExistence type="predicted"/>
<evidence type="ECO:0000313" key="1">
    <source>
        <dbReference type="EMBL" id="TGO13860.1"/>
    </source>
</evidence>
<gene>
    <name evidence="1" type="ORF">BTUL_0062g00340</name>
</gene>
<comment type="caution">
    <text evidence="1">The sequence shown here is derived from an EMBL/GenBank/DDBJ whole genome shotgun (WGS) entry which is preliminary data.</text>
</comment>
<sequence length="161" mass="17928">MERNPEADHLDPILQEMNLVSMDPSNERMAPEIEQQNTKEYAAKIVLEASLPDTETIPTTLVSGSQKGFISPEILYQIIDCLDRSDDLPTIICVSLTAKVSYDYLAFLGRQGGLVQDGRITSWDMTWNLSLDQRLELAPPLKNWVGGNYQVATPNAIAAYV</sequence>
<dbReference type="Proteomes" id="UP000297777">
    <property type="component" value="Unassembled WGS sequence"/>
</dbReference>